<organism evidence="1 2">
    <name type="scientific">Phytophthora lilii</name>
    <dbReference type="NCBI Taxonomy" id="2077276"/>
    <lineage>
        <taxon>Eukaryota</taxon>
        <taxon>Sar</taxon>
        <taxon>Stramenopiles</taxon>
        <taxon>Oomycota</taxon>
        <taxon>Peronosporomycetes</taxon>
        <taxon>Peronosporales</taxon>
        <taxon>Peronosporaceae</taxon>
        <taxon>Phytophthora</taxon>
    </lineage>
</organism>
<evidence type="ECO:0000313" key="2">
    <source>
        <dbReference type="Proteomes" id="UP001165083"/>
    </source>
</evidence>
<name>A0A9W6U7D4_9STRA</name>
<comment type="caution">
    <text evidence="1">The sequence shown here is derived from an EMBL/GenBank/DDBJ whole genome shotgun (WGS) entry which is preliminary data.</text>
</comment>
<protein>
    <submittedName>
        <fullName evidence="1">Unnamed protein product</fullName>
    </submittedName>
</protein>
<keyword evidence="2" id="KW-1185">Reference proteome</keyword>
<dbReference type="EMBL" id="BSXW01000633">
    <property type="protein sequence ID" value="GMF26892.1"/>
    <property type="molecule type" value="Genomic_DNA"/>
</dbReference>
<accession>A0A9W6U7D4</accession>
<proteinExistence type="predicted"/>
<evidence type="ECO:0000313" key="1">
    <source>
        <dbReference type="EMBL" id="GMF26892.1"/>
    </source>
</evidence>
<gene>
    <name evidence="1" type="ORF">Plil01_001122400</name>
</gene>
<dbReference type="Proteomes" id="UP001165083">
    <property type="component" value="Unassembled WGS sequence"/>
</dbReference>
<dbReference type="AlphaFoldDB" id="A0A9W6U7D4"/>
<reference evidence="1" key="1">
    <citation type="submission" date="2023-04" db="EMBL/GenBank/DDBJ databases">
        <title>Phytophthora lilii NBRC 32176.</title>
        <authorList>
            <person name="Ichikawa N."/>
            <person name="Sato H."/>
            <person name="Tonouchi N."/>
        </authorList>
    </citation>
    <scope>NUCLEOTIDE SEQUENCE</scope>
    <source>
        <strain evidence="1">NBRC 32176</strain>
    </source>
</reference>
<sequence length="135" mass="14555">MSVLTERGKMTSSTFAPVNCANESCKANALCPMHIDGILHGKLSWRVSASTFILGSSRGVVKCNHCFLESEGVSYPTHRHSLGVEYKTERVIAIEGKTLNILQQSANNRSADTELSVFEACSTSSIATCGMLLGR</sequence>